<dbReference type="InterPro" id="IPR005064">
    <property type="entry name" value="BUG"/>
</dbReference>
<dbReference type="CDD" id="cd07012">
    <property type="entry name" value="PBP2_Bug_TTT"/>
    <property type="match status" value="1"/>
</dbReference>
<sequence>MPRLTRRLLLGSALALGAAPALAQGFTAQRPVRIIVPFAAGASMDGSARILGRGLEPRWGQPVVVENRTGAGGNIGAGLVAAAAPDGHTLLVAAAGMMTVSPHLYRDLSFDLVRDLAPVAMIGTVPNVMVVPAASPARTAQDFVALMRAAGRPVNYGSPGSGSYIHVTGALFARETGLAAEHVAYRGSAPALIDLAAGRVDVMFENMPGALPFIRDGRLRALAVTSPARNPALPEVPTTVEAGLPGVQAVAWFAVYAPGATPAALRASIAADVAAVQSSAEGARALQALGLTVEVIGPEALAASVEAQRRTFGEIVRAANITLN</sequence>
<dbReference type="Pfam" id="PF03401">
    <property type="entry name" value="TctC"/>
    <property type="match status" value="1"/>
</dbReference>
<dbReference type="PIRSF" id="PIRSF017082">
    <property type="entry name" value="YflP"/>
    <property type="match status" value="1"/>
</dbReference>
<feature type="signal peptide" evidence="2">
    <location>
        <begin position="1"/>
        <end position="23"/>
    </location>
</feature>
<name>A0ABX1E7Y2_9PROT</name>
<proteinExistence type="inferred from homology"/>
<dbReference type="InterPro" id="IPR042100">
    <property type="entry name" value="Bug_dom1"/>
</dbReference>
<comment type="similarity">
    <text evidence="1">Belongs to the UPF0065 (bug) family.</text>
</comment>
<keyword evidence="4" id="KW-1185">Reference proteome</keyword>
<evidence type="ECO:0000313" key="4">
    <source>
        <dbReference type="Proteomes" id="UP000787635"/>
    </source>
</evidence>
<dbReference type="Gene3D" id="3.40.190.10">
    <property type="entry name" value="Periplasmic binding protein-like II"/>
    <property type="match status" value="1"/>
</dbReference>
<organism evidence="3 4">
    <name type="scientific">Falsiroseomonas selenitidurans</name>
    <dbReference type="NCBI Taxonomy" id="2716335"/>
    <lineage>
        <taxon>Bacteria</taxon>
        <taxon>Pseudomonadati</taxon>
        <taxon>Pseudomonadota</taxon>
        <taxon>Alphaproteobacteria</taxon>
        <taxon>Acetobacterales</taxon>
        <taxon>Roseomonadaceae</taxon>
        <taxon>Falsiroseomonas</taxon>
    </lineage>
</organism>
<protein>
    <submittedName>
        <fullName evidence="3">Tripartite tricarboxylate transporter substrate binding protein</fullName>
    </submittedName>
</protein>
<comment type="caution">
    <text evidence="3">The sequence shown here is derived from an EMBL/GenBank/DDBJ whole genome shotgun (WGS) entry which is preliminary data.</text>
</comment>
<gene>
    <name evidence="3" type="ORF">HEQ75_20885</name>
</gene>
<keyword evidence="2" id="KW-0732">Signal</keyword>
<dbReference type="Gene3D" id="3.40.190.150">
    <property type="entry name" value="Bordetella uptake gene, domain 1"/>
    <property type="match status" value="1"/>
</dbReference>
<reference evidence="3 4" key="1">
    <citation type="submission" date="2020-03" db="EMBL/GenBank/DDBJ databases">
        <title>Roseomonas selenitidurans sp. nov. isolated from urban soil.</title>
        <authorList>
            <person name="Liu H."/>
        </authorList>
    </citation>
    <scope>NUCLEOTIDE SEQUENCE [LARGE SCALE GENOMIC DNA]</scope>
    <source>
        <strain evidence="3 4">BU-1</strain>
    </source>
</reference>
<evidence type="ECO:0000256" key="2">
    <source>
        <dbReference type="SAM" id="SignalP"/>
    </source>
</evidence>
<feature type="chain" id="PRO_5047504869" evidence="2">
    <location>
        <begin position="24"/>
        <end position="324"/>
    </location>
</feature>
<accession>A0ABX1E7Y2</accession>
<dbReference type="InterPro" id="IPR006311">
    <property type="entry name" value="TAT_signal"/>
</dbReference>
<dbReference type="EMBL" id="JAAVNE010000042">
    <property type="protein sequence ID" value="NKC33329.1"/>
    <property type="molecule type" value="Genomic_DNA"/>
</dbReference>
<evidence type="ECO:0000256" key="1">
    <source>
        <dbReference type="ARBA" id="ARBA00006987"/>
    </source>
</evidence>
<dbReference type="PANTHER" id="PTHR42928">
    <property type="entry name" value="TRICARBOXYLATE-BINDING PROTEIN"/>
    <property type="match status" value="1"/>
</dbReference>
<dbReference type="PANTHER" id="PTHR42928:SF5">
    <property type="entry name" value="BLR1237 PROTEIN"/>
    <property type="match status" value="1"/>
</dbReference>
<dbReference type="Proteomes" id="UP000787635">
    <property type="component" value="Unassembled WGS sequence"/>
</dbReference>
<dbReference type="RefSeq" id="WP_168034056.1">
    <property type="nucleotide sequence ID" value="NZ_JAAVNE010000042.1"/>
</dbReference>
<evidence type="ECO:0000313" key="3">
    <source>
        <dbReference type="EMBL" id="NKC33329.1"/>
    </source>
</evidence>
<dbReference type="PROSITE" id="PS51318">
    <property type="entry name" value="TAT"/>
    <property type="match status" value="1"/>
</dbReference>
<dbReference type="SUPFAM" id="SSF53850">
    <property type="entry name" value="Periplasmic binding protein-like II"/>
    <property type="match status" value="1"/>
</dbReference>